<feature type="compositionally biased region" description="Polar residues" evidence="1">
    <location>
        <begin position="243"/>
        <end position="253"/>
    </location>
</feature>
<feature type="compositionally biased region" description="Basic and acidic residues" evidence="1">
    <location>
        <begin position="31"/>
        <end position="43"/>
    </location>
</feature>
<sequence>MSLLVAIRSVVFYYMACTPCNDARARYRQKEQAKADRHEKLRIQTEQPGLYRHPSPFHTNPFWQEDIDIGPKPPKSKNSNKNSSQRGLNNSSSIGRNSTSASLTCTSSHNEIGSTTSPGSPTIIPEGSSLSFDDDGWNKRRYQREDEELWGHDFTRMGHKLVDNIVKAGESAGRMIKGEPAPKDRLVTDEERSAFYFTPKNPPVNEYHPPIVGSAPARKDAFQWMLQPPPPAKVMEGRVPVSRAQSFNSSASKRSAGRKHGSPDEQPLDRLVREKAMQDKLRNKESPSETELIDALIGRRSRQNTVSSRGRSMSLESDKHSDPSTDGELVERRRRPRARPAFIDSSDDSDTELEEDFLSVRDSPSRGRGMARAAQRPKLGTIRSANSKTSSRVLSNKANGNSRPESLTPRAVSPTAPAKTGLGLDMIPAIRDENTPIVVAS</sequence>
<protein>
    <recommendedName>
        <fullName evidence="4">Signal peptide-containing protein</fullName>
    </recommendedName>
</protein>
<feature type="compositionally biased region" description="Polar residues" evidence="1">
    <location>
        <begin position="303"/>
        <end position="315"/>
    </location>
</feature>
<comment type="caution">
    <text evidence="2">The sequence shown here is derived from an EMBL/GenBank/DDBJ whole genome shotgun (WGS) entry which is preliminary data.</text>
</comment>
<evidence type="ECO:0000313" key="3">
    <source>
        <dbReference type="Proteomes" id="UP000770015"/>
    </source>
</evidence>
<name>A0A9P8VFU8_9PEZI</name>
<gene>
    <name evidence="2" type="ORF">F5X68DRAFT_77701</name>
</gene>
<keyword evidence="3" id="KW-1185">Reference proteome</keyword>
<evidence type="ECO:0008006" key="4">
    <source>
        <dbReference type="Google" id="ProtNLM"/>
    </source>
</evidence>
<dbReference type="EMBL" id="JAGSXJ010000008">
    <property type="protein sequence ID" value="KAH6689140.1"/>
    <property type="molecule type" value="Genomic_DNA"/>
</dbReference>
<dbReference type="AlphaFoldDB" id="A0A9P8VFU8"/>
<evidence type="ECO:0000256" key="1">
    <source>
        <dbReference type="SAM" id="MobiDB-lite"/>
    </source>
</evidence>
<feature type="region of interest" description="Disordered" evidence="1">
    <location>
        <begin position="31"/>
        <end position="136"/>
    </location>
</feature>
<accession>A0A9P8VFU8</accession>
<feature type="compositionally biased region" description="Acidic residues" evidence="1">
    <location>
        <begin position="345"/>
        <end position="357"/>
    </location>
</feature>
<dbReference type="OrthoDB" id="506431at2759"/>
<organism evidence="2 3">
    <name type="scientific">Plectosphaerella plurivora</name>
    <dbReference type="NCBI Taxonomy" id="936078"/>
    <lineage>
        <taxon>Eukaryota</taxon>
        <taxon>Fungi</taxon>
        <taxon>Dikarya</taxon>
        <taxon>Ascomycota</taxon>
        <taxon>Pezizomycotina</taxon>
        <taxon>Sordariomycetes</taxon>
        <taxon>Hypocreomycetidae</taxon>
        <taxon>Glomerellales</taxon>
        <taxon>Plectosphaerellaceae</taxon>
        <taxon>Plectosphaerella</taxon>
    </lineage>
</organism>
<feature type="compositionally biased region" description="Polar residues" evidence="1">
    <location>
        <begin position="85"/>
        <end position="120"/>
    </location>
</feature>
<proteinExistence type="predicted"/>
<feature type="compositionally biased region" description="Basic and acidic residues" evidence="1">
    <location>
        <begin position="261"/>
        <end position="287"/>
    </location>
</feature>
<feature type="region of interest" description="Disordered" evidence="1">
    <location>
        <begin position="242"/>
        <end position="421"/>
    </location>
</feature>
<evidence type="ECO:0000313" key="2">
    <source>
        <dbReference type="EMBL" id="KAH6689140.1"/>
    </source>
</evidence>
<feature type="compositionally biased region" description="Polar residues" evidence="1">
    <location>
        <begin position="383"/>
        <end position="405"/>
    </location>
</feature>
<reference evidence="2" key="1">
    <citation type="journal article" date="2021" name="Nat. Commun.">
        <title>Genetic determinants of endophytism in the Arabidopsis root mycobiome.</title>
        <authorList>
            <person name="Mesny F."/>
            <person name="Miyauchi S."/>
            <person name="Thiergart T."/>
            <person name="Pickel B."/>
            <person name="Atanasova L."/>
            <person name="Karlsson M."/>
            <person name="Huettel B."/>
            <person name="Barry K.W."/>
            <person name="Haridas S."/>
            <person name="Chen C."/>
            <person name="Bauer D."/>
            <person name="Andreopoulos W."/>
            <person name="Pangilinan J."/>
            <person name="LaButti K."/>
            <person name="Riley R."/>
            <person name="Lipzen A."/>
            <person name="Clum A."/>
            <person name="Drula E."/>
            <person name="Henrissat B."/>
            <person name="Kohler A."/>
            <person name="Grigoriev I.V."/>
            <person name="Martin F.M."/>
            <person name="Hacquard S."/>
        </authorList>
    </citation>
    <scope>NUCLEOTIDE SEQUENCE</scope>
    <source>
        <strain evidence="2">MPI-SDFR-AT-0117</strain>
    </source>
</reference>
<dbReference type="Proteomes" id="UP000770015">
    <property type="component" value="Unassembled WGS sequence"/>
</dbReference>